<feature type="domain" description="Ubiquinol-cytochrome c chaperone" evidence="3">
    <location>
        <begin position="259"/>
        <end position="303"/>
    </location>
</feature>
<evidence type="ECO:0000256" key="2">
    <source>
        <dbReference type="SAM" id="MobiDB-lite"/>
    </source>
</evidence>
<dbReference type="InterPro" id="IPR007129">
    <property type="entry name" value="Ubiqinol_cyt_c_chaperone_CPB3"/>
</dbReference>
<dbReference type="EMBL" id="JH711583">
    <property type="protein sequence ID" value="EIW77645.1"/>
    <property type="molecule type" value="Genomic_DNA"/>
</dbReference>
<dbReference type="InterPro" id="IPR021150">
    <property type="entry name" value="Ubiq_cyt_c_chap"/>
</dbReference>
<dbReference type="GeneID" id="19198740"/>
<keyword evidence="5" id="KW-1185">Reference proteome</keyword>
<feature type="region of interest" description="Disordered" evidence="2">
    <location>
        <begin position="22"/>
        <end position="74"/>
    </location>
</feature>
<feature type="region of interest" description="Disordered" evidence="2">
    <location>
        <begin position="356"/>
        <end position="376"/>
    </location>
</feature>
<dbReference type="OrthoDB" id="10253878at2759"/>
<reference evidence="5" key="1">
    <citation type="journal article" date="2012" name="Science">
        <title>The Paleozoic origin of enzymatic lignin decomposition reconstructed from 31 fungal genomes.</title>
        <authorList>
            <person name="Floudas D."/>
            <person name="Binder M."/>
            <person name="Riley R."/>
            <person name="Barry K."/>
            <person name="Blanchette R.A."/>
            <person name="Henrissat B."/>
            <person name="Martinez A.T."/>
            <person name="Otillar R."/>
            <person name="Spatafora J.W."/>
            <person name="Yadav J.S."/>
            <person name="Aerts A."/>
            <person name="Benoit I."/>
            <person name="Boyd A."/>
            <person name="Carlson A."/>
            <person name="Copeland A."/>
            <person name="Coutinho P.M."/>
            <person name="de Vries R.P."/>
            <person name="Ferreira P."/>
            <person name="Findley K."/>
            <person name="Foster B."/>
            <person name="Gaskell J."/>
            <person name="Glotzer D."/>
            <person name="Gorecki P."/>
            <person name="Heitman J."/>
            <person name="Hesse C."/>
            <person name="Hori C."/>
            <person name="Igarashi K."/>
            <person name="Jurgens J.A."/>
            <person name="Kallen N."/>
            <person name="Kersten P."/>
            <person name="Kohler A."/>
            <person name="Kuees U."/>
            <person name="Kumar T.K.A."/>
            <person name="Kuo A."/>
            <person name="LaButti K."/>
            <person name="Larrondo L.F."/>
            <person name="Lindquist E."/>
            <person name="Ling A."/>
            <person name="Lombard V."/>
            <person name="Lucas S."/>
            <person name="Lundell T."/>
            <person name="Martin R."/>
            <person name="McLaughlin D.J."/>
            <person name="Morgenstern I."/>
            <person name="Morin E."/>
            <person name="Murat C."/>
            <person name="Nagy L.G."/>
            <person name="Nolan M."/>
            <person name="Ohm R.A."/>
            <person name="Patyshakuliyeva A."/>
            <person name="Rokas A."/>
            <person name="Ruiz-Duenas F.J."/>
            <person name="Sabat G."/>
            <person name="Salamov A."/>
            <person name="Samejima M."/>
            <person name="Schmutz J."/>
            <person name="Slot J.C."/>
            <person name="St John F."/>
            <person name="Stenlid J."/>
            <person name="Sun H."/>
            <person name="Sun S."/>
            <person name="Syed K."/>
            <person name="Tsang A."/>
            <person name="Wiebenga A."/>
            <person name="Young D."/>
            <person name="Pisabarro A."/>
            <person name="Eastwood D.C."/>
            <person name="Martin F."/>
            <person name="Cullen D."/>
            <person name="Grigoriev I.V."/>
            <person name="Hibbett D.S."/>
        </authorList>
    </citation>
    <scope>NUCLEOTIDE SEQUENCE [LARGE SCALE GENOMIC DNA]</scope>
    <source>
        <strain evidence="5">RWD-64-598 SS2</strain>
    </source>
</reference>
<sequence length="437" mass="47866">MLPRTVLSKNIARNACHARLLSSTPRRLASAPSPFTSPSDSSTSTSDNKPSSSSPSPSQHSNSPLPKQEDSWLTKQVKASPAMKSVFLLAARALGYGSPQQFSNRRALALYNTLCATRVDEESAFWLEKCALPPTFQTWFTITNLHVWLLTVRLRALPSPHGRAHVQGLIDHFFQDTEERVRAVLQPGVLPPRQSLPSNPSNSYNYNNVVPPPSTTPVSPAGYDSPYPLSTFYPTPTPPPLSQLSRAEAKALKQGRAPERIIVRQMKILKEQWNGMGFALDLGLVQGDAELAAVVWRNMLGARGAQGIEPSPASPFTGKGPARVPSAKEGGSALAYRRHVNLVGGEVENVQKLEKKGIESEETRDDGSGVHDFGPEDIDRYLTYPDTMHQLVTYIRREVSRLEKIDDAVIMGPRKMGRDAEGARTLRWGSLASASTN</sequence>
<comment type="similarity">
    <text evidence="1">Belongs to the CBP3 family.</text>
</comment>
<dbReference type="Proteomes" id="UP000053558">
    <property type="component" value="Unassembled WGS sequence"/>
</dbReference>
<accession>A0A5M3MGA2</accession>
<evidence type="ECO:0000313" key="5">
    <source>
        <dbReference type="Proteomes" id="UP000053558"/>
    </source>
</evidence>
<evidence type="ECO:0000256" key="1">
    <source>
        <dbReference type="ARBA" id="ARBA00006407"/>
    </source>
</evidence>
<proteinExistence type="inferred from homology"/>
<feature type="domain" description="Ubiquinol-cytochrome c chaperone" evidence="3">
    <location>
        <begin position="128"/>
        <end position="183"/>
    </location>
</feature>
<dbReference type="PANTHER" id="PTHR12184:SF1">
    <property type="entry name" value="UBIQUINOL-CYTOCHROME-C REDUCTASE COMPLEX ASSEMBLY FACTOR 1"/>
    <property type="match status" value="1"/>
</dbReference>
<evidence type="ECO:0000313" key="4">
    <source>
        <dbReference type="EMBL" id="EIW77645.1"/>
    </source>
</evidence>
<dbReference type="PANTHER" id="PTHR12184">
    <property type="entry name" value="UBIQUINOL-CYTOCHROME C REDUCTASE COMPLEX ASSEMBLY FACTOR 1 FAMILY MEMBER"/>
    <property type="match status" value="1"/>
</dbReference>
<evidence type="ECO:0000259" key="3">
    <source>
        <dbReference type="Pfam" id="PF03981"/>
    </source>
</evidence>
<name>A0A5M3MGA2_CONPW</name>
<dbReference type="KEGG" id="cput:CONPUDRAFT_108902"/>
<protein>
    <recommendedName>
        <fullName evidence="3">Ubiquinol-cytochrome c chaperone domain-containing protein</fullName>
    </recommendedName>
</protein>
<dbReference type="Pfam" id="PF03981">
    <property type="entry name" value="Ubiq_cyt_C_chap"/>
    <property type="match status" value="2"/>
</dbReference>
<gene>
    <name evidence="4" type="ORF">CONPUDRAFT_108902</name>
</gene>
<dbReference type="AlphaFoldDB" id="A0A5M3MGA2"/>
<comment type="caution">
    <text evidence="4">The sequence shown here is derived from an EMBL/GenBank/DDBJ whole genome shotgun (WGS) entry which is preliminary data.</text>
</comment>
<organism evidence="4 5">
    <name type="scientific">Coniophora puteana (strain RWD-64-598)</name>
    <name type="common">Brown rot fungus</name>
    <dbReference type="NCBI Taxonomy" id="741705"/>
    <lineage>
        <taxon>Eukaryota</taxon>
        <taxon>Fungi</taxon>
        <taxon>Dikarya</taxon>
        <taxon>Basidiomycota</taxon>
        <taxon>Agaricomycotina</taxon>
        <taxon>Agaricomycetes</taxon>
        <taxon>Agaricomycetidae</taxon>
        <taxon>Boletales</taxon>
        <taxon>Coniophorineae</taxon>
        <taxon>Coniophoraceae</taxon>
        <taxon>Coniophora</taxon>
    </lineage>
</organism>
<dbReference type="RefSeq" id="XP_007772029.1">
    <property type="nucleotide sequence ID" value="XM_007773839.1"/>
</dbReference>
<dbReference type="GO" id="GO:0005739">
    <property type="term" value="C:mitochondrion"/>
    <property type="evidence" value="ECO:0007669"/>
    <property type="project" value="TreeGrafter"/>
</dbReference>
<dbReference type="OMA" id="ARNACHA"/>
<dbReference type="GO" id="GO:0034551">
    <property type="term" value="P:mitochondrial respiratory chain complex III assembly"/>
    <property type="evidence" value="ECO:0007669"/>
    <property type="project" value="TreeGrafter"/>
</dbReference>
<feature type="compositionally biased region" description="Low complexity" evidence="2">
    <location>
        <begin position="30"/>
        <end position="66"/>
    </location>
</feature>